<dbReference type="OrthoDB" id="6543050at2"/>
<organism evidence="2 3">
    <name type="scientific">Phenylobacterium parvum</name>
    <dbReference type="NCBI Taxonomy" id="2201350"/>
    <lineage>
        <taxon>Bacteria</taxon>
        <taxon>Pseudomonadati</taxon>
        <taxon>Pseudomonadota</taxon>
        <taxon>Alphaproteobacteria</taxon>
        <taxon>Caulobacterales</taxon>
        <taxon>Caulobacteraceae</taxon>
        <taxon>Phenylobacterium</taxon>
    </lineage>
</organism>
<feature type="domain" description="Co-chaperone DjlA N-terminal" evidence="1">
    <location>
        <begin position="60"/>
        <end position="178"/>
    </location>
</feature>
<dbReference type="SUPFAM" id="SSF158682">
    <property type="entry name" value="TerB-like"/>
    <property type="match status" value="1"/>
</dbReference>
<accession>A0A2Z3HW71</accession>
<dbReference type="Proteomes" id="UP000247763">
    <property type="component" value="Chromosome"/>
</dbReference>
<dbReference type="EMBL" id="CP029479">
    <property type="protein sequence ID" value="AWM78466.1"/>
    <property type="molecule type" value="Genomic_DNA"/>
</dbReference>
<dbReference type="CDD" id="cd07176">
    <property type="entry name" value="terB"/>
    <property type="match status" value="1"/>
</dbReference>
<sequence>MPGPGPSLPPPSLPVPASGAPILQRSTNMTFSAFAQTPRRKDAPVEFQDAWTPGDLVQFEALVSACALVAQSDGWVTPDETRRVTERLRTLPALDVFGVEDVIEAFEARITEFNQDPERAQALAEASIRRLREKPAAARAVAAAACAVASADGGFDAEEREAVMRICAILILSPQDLDLVAPRRRRT</sequence>
<name>A0A2Z3HW71_9CAUL</name>
<protein>
    <submittedName>
        <fullName evidence="2">Tellurite resistance terb</fullName>
    </submittedName>
</protein>
<dbReference type="Pfam" id="PF05099">
    <property type="entry name" value="TerB"/>
    <property type="match status" value="1"/>
</dbReference>
<evidence type="ECO:0000313" key="3">
    <source>
        <dbReference type="Proteomes" id="UP000247763"/>
    </source>
</evidence>
<gene>
    <name evidence="2" type="ORF">HYN04_12325</name>
</gene>
<reference evidence="3" key="1">
    <citation type="submission" date="2018-05" db="EMBL/GenBank/DDBJ databases">
        <title>Genome sequencing of Phenylobacterium sp. HYN0004.</title>
        <authorList>
            <person name="Yi H."/>
            <person name="Baek C."/>
        </authorList>
    </citation>
    <scope>NUCLEOTIDE SEQUENCE [LARGE SCALE GENOMIC DNA]</scope>
    <source>
        <strain evidence="3">HYN0004</strain>
    </source>
</reference>
<proteinExistence type="predicted"/>
<evidence type="ECO:0000259" key="1">
    <source>
        <dbReference type="Pfam" id="PF05099"/>
    </source>
</evidence>
<dbReference type="Gene3D" id="1.10.3680.10">
    <property type="entry name" value="TerB-like"/>
    <property type="match status" value="1"/>
</dbReference>
<dbReference type="KEGG" id="phb:HYN04_12325"/>
<dbReference type="AlphaFoldDB" id="A0A2Z3HW71"/>
<keyword evidence="3" id="KW-1185">Reference proteome</keyword>
<evidence type="ECO:0000313" key="2">
    <source>
        <dbReference type="EMBL" id="AWM78466.1"/>
    </source>
</evidence>
<dbReference type="InterPro" id="IPR029024">
    <property type="entry name" value="TerB-like"/>
</dbReference>
<dbReference type="InterPro" id="IPR007791">
    <property type="entry name" value="DjlA_N"/>
</dbReference>